<accession>X1IVH1</accession>
<organism evidence="1">
    <name type="scientific">marine sediment metagenome</name>
    <dbReference type="NCBI Taxonomy" id="412755"/>
    <lineage>
        <taxon>unclassified sequences</taxon>
        <taxon>metagenomes</taxon>
        <taxon>ecological metagenomes</taxon>
    </lineage>
</organism>
<proteinExistence type="predicted"/>
<feature type="non-terminal residue" evidence="1">
    <location>
        <position position="1"/>
    </location>
</feature>
<protein>
    <submittedName>
        <fullName evidence="1">Uncharacterized protein</fullName>
    </submittedName>
</protein>
<dbReference type="AlphaFoldDB" id="X1IVH1"/>
<reference evidence="1" key="1">
    <citation type="journal article" date="2014" name="Front. Microbiol.">
        <title>High frequency of phylogenetically diverse reductive dehalogenase-homologous genes in deep subseafloor sedimentary metagenomes.</title>
        <authorList>
            <person name="Kawai M."/>
            <person name="Futagami T."/>
            <person name="Toyoda A."/>
            <person name="Takaki Y."/>
            <person name="Nishi S."/>
            <person name="Hori S."/>
            <person name="Arai W."/>
            <person name="Tsubouchi T."/>
            <person name="Morono Y."/>
            <person name="Uchiyama I."/>
            <person name="Ito T."/>
            <person name="Fujiyama A."/>
            <person name="Inagaki F."/>
            <person name="Takami H."/>
        </authorList>
    </citation>
    <scope>NUCLEOTIDE SEQUENCE</scope>
    <source>
        <strain evidence="1">Expedition CK06-06</strain>
    </source>
</reference>
<comment type="caution">
    <text evidence="1">The sequence shown here is derived from an EMBL/GenBank/DDBJ whole genome shotgun (WGS) entry which is preliminary data.</text>
</comment>
<name>X1IVH1_9ZZZZ</name>
<gene>
    <name evidence="1" type="ORF">S03H2_51038</name>
</gene>
<sequence length="130" mass="14291">FLGGTVTIDPGHKPVKYGSALNYFDATTQVEPKLTFTGTFLWNSDLEAHRGYYAAGTNRLYSLATTGTQDRSLRIMFPGVITEFGPITDLDGGAATVDITIEAEYKPTATMVYLFRVFNLQTNLDTINPI</sequence>
<evidence type="ECO:0000313" key="1">
    <source>
        <dbReference type="EMBL" id="GAH70094.1"/>
    </source>
</evidence>
<dbReference type="EMBL" id="BARU01032354">
    <property type="protein sequence ID" value="GAH70094.1"/>
    <property type="molecule type" value="Genomic_DNA"/>
</dbReference>